<evidence type="ECO:0000313" key="2">
    <source>
        <dbReference type="EMBL" id="KAA6396251.1"/>
    </source>
</evidence>
<feature type="compositionally biased region" description="Polar residues" evidence="1">
    <location>
        <begin position="1"/>
        <end position="40"/>
    </location>
</feature>
<sequence>MYRRQWTATKTQSSDNANSEQQKPPYQSTYVEQENYSFTGTPHDPQLTKSFDGFTPNSKSSSTREIKTVTYNTRGTNTFNKQTDSDQLLPRQPFMEGDYEFLHLSGYQNQWKDLQRKAYRDANPIQRTSQYQSEKPEQSCRQAALQQIKPESERMSYANYSQTSTRPVGERKIIQETYTAPRTAAVKEPQTVRYGTYRHNKQQQQGQRQDTNTTPAYVRSQGNPNQRSNAPQYKNDCMKRTCMTPNIPISASSTREYNSQPDQSGSNRVTNVKYILRDFDGVSGVMDFGGAGGKGRRFVYKDPSLYVFNK</sequence>
<proteinExistence type="predicted"/>
<dbReference type="AlphaFoldDB" id="A0A5J4WMY7"/>
<feature type="compositionally biased region" description="Polar residues" evidence="1">
    <location>
        <begin position="210"/>
        <end position="232"/>
    </location>
</feature>
<reference evidence="2 3" key="1">
    <citation type="submission" date="2019-03" db="EMBL/GenBank/DDBJ databases">
        <title>Single cell metagenomics reveals metabolic interactions within the superorganism composed of flagellate Streblomastix strix and complex community of Bacteroidetes bacteria on its surface.</title>
        <authorList>
            <person name="Treitli S.C."/>
            <person name="Kolisko M."/>
            <person name="Husnik F."/>
            <person name="Keeling P."/>
            <person name="Hampl V."/>
        </authorList>
    </citation>
    <scope>NUCLEOTIDE SEQUENCE [LARGE SCALE GENOMIC DNA]</scope>
    <source>
        <strain evidence="2">ST1C</strain>
    </source>
</reference>
<feature type="region of interest" description="Disordered" evidence="1">
    <location>
        <begin position="1"/>
        <end position="45"/>
    </location>
</feature>
<organism evidence="2 3">
    <name type="scientific">Streblomastix strix</name>
    <dbReference type="NCBI Taxonomy" id="222440"/>
    <lineage>
        <taxon>Eukaryota</taxon>
        <taxon>Metamonada</taxon>
        <taxon>Preaxostyla</taxon>
        <taxon>Oxymonadida</taxon>
        <taxon>Streblomastigidae</taxon>
        <taxon>Streblomastix</taxon>
    </lineage>
</organism>
<name>A0A5J4WMY7_9EUKA</name>
<dbReference type="EMBL" id="SNRW01001473">
    <property type="protein sequence ID" value="KAA6396251.1"/>
    <property type="molecule type" value="Genomic_DNA"/>
</dbReference>
<feature type="region of interest" description="Disordered" evidence="1">
    <location>
        <begin position="248"/>
        <end position="267"/>
    </location>
</feature>
<protein>
    <submittedName>
        <fullName evidence="2">Uncharacterized protein</fullName>
    </submittedName>
</protein>
<evidence type="ECO:0000256" key="1">
    <source>
        <dbReference type="SAM" id="MobiDB-lite"/>
    </source>
</evidence>
<accession>A0A5J4WMY7</accession>
<comment type="caution">
    <text evidence="2">The sequence shown here is derived from an EMBL/GenBank/DDBJ whole genome shotgun (WGS) entry which is preliminary data.</text>
</comment>
<dbReference type="Proteomes" id="UP000324800">
    <property type="component" value="Unassembled WGS sequence"/>
</dbReference>
<evidence type="ECO:0000313" key="3">
    <source>
        <dbReference type="Proteomes" id="UP000324800"/>
    </source>
</evidence>
<feature type="region of interest" description="Disordered" evidence="1">
    <location>
        <begin position="179"/>
        <end position="233"/>
    </location>
</feature>
<gene>
    <name evidence="2" type="ORF">EZS28_008218</name>
</gene>